<evidence type="ECO:0000313" key="2">
    <source>
        <dbReference type="Proteomes" id="UP000626092"/>
    </source>
</evidence>
<dbReference type="Proteomes" id="UP000626092">
    <property type="component" value="Unassembled WGS sequence"/>
</dbReference>
<dbReference type="InterPro" id="IPR044970">
    <property type="entry name" value="CCB2"/>
</dbReference>
<dbReference type="OrthoDB" id="514937at2759"/>
<evidence type="ECO:0008006" key="3">
    <source>
        <dbReference type="Google" id="ProtNLM"/>
    </source>
</evidence>
<dbReference type="InterPro" id="IPR021325">
    <property type="entry name" value="CCB2/CCB4"/>
</dbReference>
<sequence length="404" mass="45122">MGKANQRQSVFFIFHPRFSFSFSLWRQKTKALVSLPHHKFALVSLFIAEAAEEPTIFSSAKQQKERKMSRSLFLNPLLQFEIRSKRKLSTISCTGLDNSQNTTSDQRQLNLSILRFTFGIPGLDESYLPRWIGYAFGSLLLLNHFAGSNSTTPAQLRSEALGLSLAGFSIVLPYLGKFLKQLDEANTEKLFCGAATCARHGRASTEKQAPRQTADSGRWWRGLTKKNRQGEKRTEGATPVDQVAIPDSAEQIFVMSQNIAENVKEDLAWGTYVLLRNTNSISVLILVQGALCVRGYWNTPRDVSKVDALGWFQKQIQQIGFSDLKDTLYFPQCADSEIWEILPKGTRSIIVQPVQQAPKGDANQEEKNEGFVLLASSMSYAYSNKDTAWIGAVANKFGGISIFA</sequence>
<protein>
    <recommendedName>
        <fullName evidence="3">Protein COFACTOR ASSEMBLY OF COMPLEX C SUBUNIT B CCB2, chloroplastic</fullName>
    </recommendedName>
</protein>
<dbReference type="GO" id="GO:0010190">
    <property type="term" value="P:cytochrome b6f complex assembly"/>
    <property type="evidence" value="ECO:0007669"/>
    <property type="project" value="InterPro"/>
</dbReference>
<dbReference type="Pfam" id="PF11152">
    <property type="entry name" value="CCB2_CCB4"/>
    <property type="match status" value="2"/>
</dbReference>
<accession>A0A834H2D4</accession>
<dbReference type="PANTHER" id="PTHR36403:SF1">
    <property type="entry name" value="PROTEIN COFACTOR ASSEMBLY OF COMPLEX C SUBUNIT B CCB2, CHLOROPLASTIC"/>
    <property type="match status" value="1"/>
</dbReference>
<comment type="caution">
    <text evidence="1">The sequence shown here is derived from an EMBL/GenBank/DDBJ whole genome shotgun (WGS) entry which is preliminary data.</text>
</comment>
<reference evidence="1" key="1">
    <citation type="submission" date="2019-11" db="EMBL/GenBank/DDBJ databases">
        <authorList>
            <person name="Liu Y."/>
            <person name="Hou J."/>
            <person name="Li T.-Q."/>
            <person name="Guan C.-H."/>
            <person name="Wu X."/>
            <person name="Wu H.-Z."/>
            <person name="Ling F."/>
            <person name="Zhang R."/>
            <person name="Shi X.-G."/>
            <person name="Ren J.-P."/>
            <person name="Chen E.-F."/>
            <person name="Sun J.-M."/>
        </authorList>
    </citation>
    <scope>NUCLEOTIDE SEQUENCE</scope>
    <source>
        <strain evidence="1">Adult_tree_wgs_1</strain>
        <tissue evidence="1">Leaves</tissue>
    </source>
</reference>
<keyword evidence="2" id="KW-1185">Reference proteome</keyword>
<proteinExistence type="predicted"/>
<dbReference type="AlphaFoldDB" id="A0A834H2D4"/>
<evidence type="ECO:0000313" key="1">
    <source>
        <dbReference type="EMBL" id="KAF7145623.1"/>
    </source>
</evidence>
<gene>
    <name evidence="1" type="ORF">RHSIM_Rhsim04G0117700</name>
</gene>
<organism evidence="1 2">
    <name type="scientific">Rhododendron simsii</name>
    <name type="common">Sims's rhododendron</name>
    <dbReference type="NCBI Taxonomy" id="118357"/>
    <lineage>
        <taxon>Eukaryota</taxon>
        <taxon>Viridiplantae</taxon>
        <taxon>Streptophyta</taxon>
        <taxon>Embryophyta</taxon>
        <taxon>Tracheophyta</taxon>
        <taxon>Spermatophyta</taxon>
        <taxon>Magnoliopsida</taxon>
        <taxon>eudicotyledons</taxon>
        <taxon>Gunneridae</taxon>
        <taxon>Pentapetalae</taxon>
        <taxon>asterids</taxon>
        <taxon>Ericales</taxon>
        <taxon>Ericaceae</taxon>
        <taxon>Ericoideae</taxon>
        <taxon>Rhodoreae</taxon>
        <taxon>Rhododendron</taxon>
    </lineage>
</organism>
<name>A0A834H2D4_RHOSS</name>
<dbReference type="PANTHER" id="PTHR36403">
    <property type="entry name" value="PROTEIN COFACTOR ASSEMBLY OF COMPLEX C SUBUNIT B CCB2, CHLOROPLASTIC"/>
    <property type="match status" value="1"/>
</dbReference>
<dbReference type="EMBL" id="WJXA01000004">
    <property type="protein sequence ID" value="KAF7145623.1"/>
    <property type="molecule type" value="Genomic_DNA"/>
</dbReference>